<dbReference type="Proteomes" id="UP001152888">
    <property type="component" value="Unassembled WGS sequence"/>
</dbReference>
<dbReference type="GO" id="GO:0031012">
    <property type="term" value="C:extracellular matrix"/>
    <property type="evidence" value="ECO:0007669"/>
    <property type="project" value="TreeGrafter"/>
</dbReference>
<organism evidence="16 17">
    <name type="scientific">Acanthoscelides obtectus</name>
    <name type="common">Bean weevil</name>
    <name type="synonym">Bruchus obtectus</name>
    <dbReference type="NCBI Taxonomy" id="200917"/>
    <lineage>
        <taxon>Eukaryota</taxon>
        <taxon>Metazoa</taxon>
        <taxon>Ecdysozoa</taxon>
        <taxon>Arthropoda</taxon>
        <taxon>Hexapoda</taxon>
        <taxon>Insecta</taxon>
        <taxon>Pterygota</taxon>
        <taxon>Neoptera</taxon>
        <taxon>Endopterygota</taxon>
        <taxon>Coleoptera</taxon>
        <taxon>Polyphaga</taxon>
        <taxon>Cucujiformia</taxon>
        <taxon>Chrysomeloidea</taxon>
        <taxon>Chrysomelidae</taxon>
        <taxon>Bruchinae</taxon>
        <taxon>Bruchini</taxon>
        <taxon>Acanthoscelides</taxon>
    </lineage>
</organism>
<keyword evidence="10" id="KW-0325">Glycoprotein</keyword>
<evidence type="ECO:0000256" key="8">
    <source>
        <dbReference type="ARBA" id="ARBA00022889"/>
    </source>
</evidence>
<dbReference type="SMART" id="SM00209">
    <property type="entry name" value="TSP1"/>
    <property type="match status" value="5"/>
</dbReference>
<dbReference type="PROSITE" id="PS50092">
    <property type="entry name" value="TSP1"/>
    <property type="match status" value="4"/>
</dbReference>
<dbReference type="Pfam" id="PF19028">
    <property type="entry name" value="TSP1_spondin"/>
    <property type="match status" value="1"/>
</dbReference>
<evidence type="ECO:0000259" key="14">
    <source>
        <dbReference type="PROSITE" id="PS51019"/>
    </source>
</evidence>
<feature type="signal peptide" evidence="13">
    <location>
        <begin position="1"/>
        <end position="22"/>
    </location>
</feature>
<evidence type="ECO:0000256" key="13">
    <source>
        <dbReference type="SAM" id="SignalP"/>
    </source>
</evidence>
<dbReference type="AlphaFoldDB" id="A0A9P0JW24"/>
<evidence type="ECO:0000256" key="12">
    <source>
        <dbReference type="SAM" id="MobiDB-lite"/>
    </source>
</evidence>
<keyword evidence="5" id="KW-0479">Metal-binding</keyword>
<dbReference type="FunFam" id="2.60.40.2130:FF:000002">
    <property type="entry name" value="Putative Spondin-1"/>
    <property type="match status" value="1"/>
</dbReference>
<evidence type="ECO:0000256" key="3">
    <source>
        <dbReference type="ARBA" id="ARBA00022525"/>
    </source>
</evidence>
<dbReference type="Pfam" id="PF06468">
    <property type="entry name" value="Spond_N"/>
    <property type="match status" value="1"/>
</dbReference>
<dbReference type="InterPro" id="IPR042307">
    <property type="entry name" value="Reeler_sf"/>
</dbReference>
<evidence type="ECO:0000256" key="11">
    <source>
        <dbReference type="ARBA" id="ARBA00030964"/>
    </source>
</evidence>
<evidence type="ECO:0000313" key="16">
    <source>
        <dbReference type="EMBL" id="CAH1962407.1"/>
    </source>
</evidence>
<dbReference type="PROSITE" id="PS51020">
    <property type="entry name" value="SPONDIN"/>
    <property type="match status" value="1"/>
</dbReference>
<reference evidence="16" key="1">
    <citation type="submission" date="2022-03" db="EMBL/GenBank/DDBJ databases">
        <authorList>
            <person name="Sayadi A."/>
        </authorList>
    </citation>
    <scope>NUCLEOTIDE SEQUENCE</scope>
</reference>
<feature type="region of interest" description="Disordered" evidence="12">
    <location>
        <begin position="698"/>
        <end position="727"/>
    </location>
</feature>
<gene>
    <name evidence="16" type="ORF">ACAOBT_LOCUS4663</name>
</gene>
<dbReference type="OrthoDB" id="347314at2759"/>
<dbReference type="InterPro" id="IPR009465">
    <property type="entry name" value="Spondin_N"/>
</dbReference>
<dbReference type="Gene3D" id="2.20.100.10">
    <property type="entry name" value="Thrombospondin type-1 (TSP1) repeat"/>
    <property type="match status" value="5"/>
</dbReference>
<dbReference type="EMBL" id="CAKOFQ010006701">
    <property type="protein sequence ID" value="CAH1962407.1"/>
    <property type="molecule type" value="Genomic_DNA"/>
</dbReference>
<dbReference type="PANTHER" id="PTHR11311">
    <property type="entry name" value="SPONDIN"/>
    <property type="match status" value="1"/>
</dbReference>
<comment type="caution">
    <text evidence="16">The sequence shown here is derived from an EMBL/GenBank/DDBJ whole genome shotgun (WGS) entry which is preliminary data.</text>
</comment>
<proteinExistence type="predicted"/>
<dbReference type="SUPFAM" id="SSF82895">
    <property type="entry name" value="TSP-1 type 1 repeat"/>
    <property type="match status" value="4"/>
</dbReference>
<evidence type="ECO:0000256" key="6">
    <source>
        <dbReference type="ARBA" id="ARBA00022729"/>
    </source>
</evidence>
<dbReference type="Gene3D" id="2.60.40.2130">
    <property type="entry name" value="F-spondin domain"/>
    <property type="match status" value="1"/>
</dbReference>
<dbReference type="NCBIfam" id="NF038123">
    <property type="entry name" value="NF038123_dom"/>
    <property type="match status" value="1"/>
</dbReference>
<feature type="chain" id="PRO_5040338734" description="Spondin-1" evidence="13">
    <location>
        <begin position="23"/>
        <end position="788"/>
    </location>
</feature>
<dbReference type="InterPro" id="IPR000884">
    <property type="entry name" value="TSP1_rpt"/>
</dbReference>
<evidence type="ECO:0000256" key="7">
    <source>
        <dbReference type="ARBA" id="ARBA00022737"/>
    </source>
</evidence>
<dbReference type="InterPro" id="IPR044004">
    <property type="entry name" value="TSP1_spondin_dom"/>
</dbReference>
<keyword evidence="6 13" id="KW-0732">Signal</keyword>
<evidence type="ECO:0000256" key="10">
    <source>
        <dbReference type="ARBA" id="ARBA00023180"/>
    </source>
</evidence>
<evidence type="ECO:0000256" key="1">
    <source>
        <dbReference type="ARBA" id="ARBA00004498"/>
    </source>
</evidence>
<dbReference type="Pfam" id="PF02014">
    <property type="entry name" value="Reeler"/>
    <property type="match status" value="1"/>
</dbReference>
<sequence>MELHSVIIQVGLICLLICKVYCMNCDRMSVNVLKPKNINDIDRYMIAIHGNPKSYAPGQRYNVSLKLSDDSPAYKKFKWFILTAEFESSQQNGHAGKFDIVYGADEVLATFSKFCPNTIVETSEIPKTEVQVYWTAPPRDSGCIVLKATVIESRESWFSEHGRLTRRLCEESEDQNVQPERLEKCCACSEAKYEVAFEGTWTRNTHPRHYPSDVWSTKFSDIIGASHARLHSFWKIADYASDGLKELMETESIRALESELKEMSQHIRTIIKARSLQYPNITQSTYSVFRVDSTNHRVSLVSKIIPSPDWFVGVSDFELCRSNCTWLESYTYNLYPIDTGTDDRIGYTSPDPPNPNSIPRPILEITENNPNDPRSPFFSEEGERMNPIAKLHFTRQRLYDKPCEHGEDEDGSKTTNECLTTKWTPWTRCTSICGPGISVRTRNYTQESSLQFCQEELIQMMECVGDCNGGNQGSEQEEDGSNAVTESVEAFPAGDTRCALGNWTDWSLCSTTCGNGTKTRFRQFRYPEFARNCEGLDELELLQSDECIGDAWGEWSACKVEGNEKCGKGYSRRMRLPVDPSRRPPKEEGDDGDEEMNEEDCPPEETMECEVPCEEKERGLSQVVTEFTTVSGRVVDCKVSKWSRWSTCDLKGKPCGQGTKTRHREILRHPENGGEACPQHLLRRSHCKVRCKGTKKHKHHKSEELQNTTEPPESGEAVTEERQPPKECKMSSWSKWTPCSNNCGSSAIQQRTRRILYKPPGITSCGKRIEQRPCNLPVACNNDGEPVM</sequence>
<dbReference type="PROSITE" id="PS51019">
    <property type="entry name" value="REELIN"/>
    <property type="match status" value="1"/>
</dbReference>
<keyword evidence="4" id="KW-0272">Extracellular matrix</keyword>
<feature type="compositionally biased region" description="Acidic residues" evidence="12">
    <location>
        <begin position="588"/>
        <end position="606"/>
    </location>
</feature>
<dbReference type="Gene3D" id="2.60.40.4060">
    <property type="entry name" value="Reeler domain"/>
    <property type="match status" value="1"/>
</dbReference>
<feature type="domain" description="Reelin" evidence="14">
    <location>
        <begin position="10"/>
        <end position="181"/>
    </location>
</feature>
<name>A0A9P0JW24_ACAOB</name>
<keyword evidence="17" id="KW-1185">Reference proteome</keyword>
<feature type="region of interest" description="Disordered" evidence="12">
    <location>
        <begin position="350"/>
        <end position="370"/>
    </location>
</feature>
<protein>
    <recommendedName>
        <fullName evidence="2">Spondin-1</fullName>
    </recommendedName>
    <alternativeName>
        <fullName evidence="11">F-spondin</fullName>
    </alternativeName>
</protein>
<accession>A0A9P0JW24</accession>
<evidence type="ECO:0000259" key="15">
    <source>
        <dbReference type="PROSITE" id="PS51020"/>
    </source>
</evidence>
<dbReference type="GO" id="GO:0046872">
    <property type="term" value="F:metal ion binding"/>
    <property type="evidence" value="ECO:0007669"/>
    <property type="project" value="UniProtKB-KW"/>
</dbReference>
<dbReference type="PANTHER" id="PTHR11311:SF16">
    <property type="entry name" value="SPONDIN-1"/>
    <property type="match status" value="1"/>
</dbReference>
<evidence type="ECO:0000256" key="5">
    <source>
        <dbReference type="ARBA" id="ARBA00022723"/>
    </source>
</evidence>
<keyword evidence="9" id="KW-1015">Disulfide bond</keyword>
<evidence type="ECO:0000313" key="17">
    <source>
        <dbReference type="Proteomes" id="UP001152888"/>
    </source>
</evidence>
<keyword evidence="7" id="KW-0677">Repeat</keyword>
<comment type="subcellular location">
    <subcellularLocation>
        <location evidence="1">Secreted</location>
        <location evidence="1">Extracellular space</location>
        <location evidence="1">Extracellular matrix</location>
    </subcellularLocation>
</comment>
<dbReference type="InterPro" id="IPR038678">
    <property type="entry name" value="Spondin_N_sf"/>
</dbReference>
<dbReference type="InterPro" id="IPR051418">
    <property type="entry name" value="Spondin/Thrombospondin_T1"/>
</dbReference>
<dbReference type="CDD" id="cd08544">
    <property type="entry name" value="Reeler"/>
    <property type="match status" value="1"/>
</dbReference>
<dbReference type="InterPro" id="IPR002861">
    <property type="entry name" value="Reeler_dom"/>
</dbReference>
<feature type="region of interest" description="Disordered" evidence="12">
    <location>
        <begin position="574"/>
        <end position="606"/>
    </location>
</feature>
<dbReference type="InterPro" id="IPR036383">
    <property type="entry name" value="TSP1_rpt_sf"/>
</dbReference>
<keyword evidence="3" id="KW-0964">Secreted</keyword>
<keyword evidence="8" id="KW-0130">Cell adhesion</keyword>
<evidence type="ECO:0000256" key="9">
    <source>
        <dbReference type="ARBA" id="ARBA00023157"/>
    </source>
</evidence>
<dbReference type="Pfam" id="PF00090">
    <property type="entry name" value="TSP_1"/>
    <property type="match status" value="4"/>
</dbReference>
<evidence type="ECO:0000256" key="4">
    <source>
        <dbReference type="ARBA" id="ARBA00022530"/>
    </source>
</evidence>
<evidence type="ECO:0000256" key="2">
    <source>
        <dbReference type="ARBA" id="ARBA00019594"/>
    </source>
</evidence>
<feature type="domain" description="Spondin" evidence="15">
    <location>
        <begin position="181"/>
        <end position="373"/>
    </location>
</feature>
<dbReference type="GO" id="GO:0007155">
    <property type="term" value="P:cell adhesion"/>
    <property type="evidence" value="ECO:0007669"/>
    <property type="project" value="UniProtKB-KW"/>
</dbReference>